<dbReference type="InterPro" id="IPR003673">
    <property type="entry name" value="CoA-Trfase_fam_III"/>
</dbReference>
<dbReference type="SUPFAM" id="SSF89796">
    <property type="entry name" value="CoA-transferase family III (CaiB/BaiF)"/>
    <property type="match status" value="1"/>
</dbReference>
<dbReference type="GO" id="GO:0033608">
    <property type="term" value="F:formyl-CoA transferase activity"/>
    <property type="evidence" value="ECO:0007669"/>
    <property type="project" value="UniProtKB-EC"/>
</dbReference>
<protein>
    <submittedName>
        <fullName evidence="2">Formyl-CoA:oxalate CoA-transferase</fullName>
        <ecNumber evidence="2">2.8.3.16</ecNumber>
    </submittedName>
</protein>
<proteinExistence type="predicted"/>
<dbReference type="InterPro" id="IPR050483">
    <property type="entry name" value="CoA-transferase_III_domain"/>
</dbReference>
<dbReference type="Gene3D" id="3.30.1540.10">
    <property type="entry name" value="formyl-coa transferase, domain 3"/>
    <property type="match status" value="1"/>
</dbReference>
<name>A0A644XNF9_9ZZZZ</name>
<evidence type="ECO:0000313" key="2">
    <source>
        <dbReference type="EMBL" id="MPM17341.1"/>
    </source>
</evidence>
<dbReference type="InterPro" id="IPR044855">
    <property type="entry name" value="CoA-Trfase_III_dom3_sf"/>
</dbReference>
<organism evidence="2">
    <name type="scientific">bioreactor metagenome</name>
    <dbReference type="NCBI Taxonomy" id="1076179"/>
    <lineage>
        <taxon>unclassified sequences</taxon>
        <taxon>metagenomes</taxon>
        <taxon>ecological metagenomes</taxon>
    </lineage>
</organism>
<dbReference type="Pfam" id="PF02515">
    <property type="entry name" value="CoA_transf_3"/>
    <property type="match status" value="1"/>
</dbReference>
<accession>A0A644XNF9</accession>
<dbReference type="PANTHER" id="PTHR48207:SF3">
    <property type="entry name" value="SUCCINATE--HYDROXYMETHYLGLUTARATE COA-TRANSFERASE"/>
    <property type="match status" value="1"/>
</dbReference>
<evidence type="ECO:0000256" key="1">
    <source>
        <dbReference type="ARBA" id="ARBA00022679"/>
    </source>
</evidence>
<dbReference type="EMBL" id="VSSQ01002778">
    <property type="protein sequence ID" value="MPM17341.1"/>
    <property type="molecule type" value="Genomic_DNA"/>
</dbReference>
<keyword evidence="1 2" id="KW-0808">Transferase</keyword>
<dbReference type="AlphaFoldDB" id="A0A644XNF9"/>
<sequence length="404" mass="44538">MRKKLYEGLKVIDATNNYAGPMAGAMLADYGADVIHIEKPVLGDDNRFFPPMIDGISINYCVSNRGKKSLVLDLKDPRGAESFKKLAKDADVILESYRPGVMERLGLDYQAIREINPRIVYCSVSAYGQTGPYADRPGYDVIAQAVSGMMEMTGDPDGAPTKIGTAIGDWVGALNAFGCIGTALYYRERTRRGQHIDIALARSLMWMAAKLDHGITGTAATRTGNHHSNLAPYGIFQGNHGESVVIGALSSNLWTKLCDVMNKPELAEDPRFISNDQRVENKRVLIEMIEEWLRGLDSVNTAVDALMEAGVPCAKIYNMMDIDEDLHYNACGWIADMPMANDMKSVRTRRFPSNPFTFSEIQAAYGVAPNLGENNHEILEQLGLSADEVDAMQGEWEKKANSKK</sequence>
<gene>
    <name evidence="2" type="primary">frc_2</name>
    <name evidence="2" type="ORF">SDC9_63729</name>
</gene>
<comment type="caution">
    <text evidence="2">The sequence shown here is derived from an EMBL/GenBank/DDBJ whole genome shotgun (WGS) entry which is preliminary data.</text>
</comment>
<dbReference type="EC" id="2.8.3.16" evidence="2"/>
<dbReference type="InterPro" id="IPR023606">
    <property type="entry name" value="CoA-Trfase_III_dom_1_sf"/>
</dbReference>
<dbReference type="PANTHER" id="PTHR48207">
    <property type="entry name" value="SUCCINATE--HYDROXYMETHYLGLUTARATE COA-TRANSFERASE"/>
    <property type="match status" value="1"/>
</dbReference>
<dbReference type="Gene3D" id="3.40.50.10540">
    <property type="entry name" value="Crotonobetainyl-coa:carnitine coa-transferase, domain 1"/>
    <property type="match status" value="1"/>
</dbReference>
<reference evidence="2" key="1">
    <citation type="submission" date="2019-08" db="EMBL/GenBank/DDBJ databases">
        <authorList>
            <person name="Kucharzyk K."/>
            <person name="Murdoch R.W."/>
            <person name="Higgins S."/>
            <person name="Loffler F."/>
        </authorList>
    </citation>
    <scope>NUCLEOTIDE SEQUENCE</scope>
</reference>